<dbReference type="PRINTS" id="PR00196">
    <property type="entry name" value="ANNEXIN"/>
</dbReference>
<evidence type="ECO:0000256" key="4">
    <source>
        <dbReference type="ARBA" id="ARBA00023216"/>
    </source>
</evidence>
<dbReference type="Proteomes" id="UP001215280">
    <property type="component" value="Unassembled WGS sequence"/>
</dbReference>
<gene>
    <name evidence="7" type="ORF">DFH07DRAFT_858376</name>
</gene>
<evidence type="ECO:0000256" key="6">
    <source>
        <dbReference type="SAM" id="MobiDB-lite"/>
    </source>
</evidence>
<dbReference type="InterPro" id="IPR018502">
    <property type="entry name" value="Annexin_repeat"/>
</dbReference>
<evidence type="ECO:0008006" key="9">
    <source>
        <dbReference type="Google" id="ProtNLM"/>
    </source>
</evidence>
<evidence type="ECO:0000256" key="1">
    <source>
        <dbReference type="ARBA" id="ARBA00007831"/>
    </source>
</evidence>
<name>A0AAD7MJW7_9AGAR</name>
<dbReference type="GO" id="GO:0005544">
    <property type="term" value="F:calcium-dependent phospholipid binding"/>
    <property type="evidence" value="ECO:0007669"/>
    <property type="project" value="UniProtKB-KW"/>
</dbReference>
<feature type="region of interest" description="Disordered" evidence="6">
    <location>
        <begin position="1"/>
        <end position="40"/>
    </location>
</feature>
<dbReference type="Pfam" id="PF00191">
    <property type="entry name" value="Annexin"/>
    <property type="match status" value="2"/>
</dbReference>
<dbReference type="PANTHER" id="PTHR10502">
    <property type="entry name" value="ANNEXIN"/>
    <property type="match status" value="1"/>
</dbReference>
<dbReference type="InterPro" id="IPR037104">
    <property type="entry name" value="Annexin_sf"/>
</dbReference>
<accession>A0AAD7MJW7</accession>
<dbReference type="GO" id="GO:0005737">
    <property type="term" value="C:cytoplasm"/>
    <property type="evidence" value="ECO:0007669"/>
    <property type="project" value="TreeGrafter"/>
</dbReference>
<organism evidence="7 8">
    <name type="scientific">Mycena maculata</name>
    <dbReference type="NCBI Taxonomy" id="230809"/>
    <lineage>
        <taxon>Eukaryota</taxon>
        <taxon>Fungi</taxon>
        <taxon>Dikarya</taxon>
        <taxon>Basidiomycota</taxon>
        <taxon>Agaricomycotina</taxon>
        <taxon>Agaricomycetes</taxon>
        <taxon>Agaricomycetidae</taxon>
        <taxon>Agaricales</taxon>
        <taxon>Marasmiineae</taxon>
        <taxon>Mycenaceae</taxon>
        <taxon>Mycena</taxon>
    </lineage>
</organism>
<dbReference type="PANTHER" id="PTHR10502:SF102">
    <property type="entry name" value="ANNEXIN B11"/>
    <property type="match status" value="1"/>
</dbReference>
<dbReference type="GO" id="GO:0005634">
    <property type="term" value="C:nucleus"/>
    <property type="evidence" value="ECO:0007669"/>
    <property type="project" value="TreeGrafter"/>
</dbReference>
<sequence>MWQPPNPPPIPNAGTYPGGFAQGPPPPGSFPTMTGQASNFPAYAPSMPGAAYPPPLPRAPYPPPLTHPGYAPQYLPPAGSYEPHEYSGYGAPKIPERPPALGFPSFSPGPPSASYPPASPAAYAGFSGNYAPPPGPPPGTYQAPYGYAEPPTILYRGVMIHNPNFPGGLQIYETLDADIKSILNNSDTETWINNLTRLDPLKMEVIVQQFPSYNRNEALDHFIKHRPTLNSDVRDGLRRLILGPLKYDVDMVHAAIKGNEKNILNEIILDLSPEELHLLEAVYQKQLNSSKSLPKSVEHFLDGGDVKKLFKIIFDVERPILPNVTTPDARQLVAEDVHSLYKSGEGRLGTDEDKFHQILAGRTPCHLTEICRAYHNKDTHTRKKPLSEVIKKEFSGDDKHALLFIVRGAEPDPTHPDLDPRAIRDARLLEETMVGMGTREKPLVMRLVRAHWSRARMEGIKAAYVRIYGKTLLKRVEGETSGTLKDFLRALIEG</sequence>
<dbReference type="GO" id="GO:0005509">
    <property type="term" value="F:calcium ion binding"/>
    <property type="evidence" value="ECO:0007669"/>
    <property type="project" value="InterPro"/>
</dbReference>
<reference evidence="7" key="1">
    <citation type="submission" date="2023-03" db="EMBL/GenBank/DDBJ databases">
        <title>Massive genome expansion in bonnet fungi (Mycena s.s.) driven by repeated elements and novel gene families across ecological guilds.</title>
        <authorList>
            <consortium name="Lawrence Berkeley National Laboratory"/>
            <person name="Harder C.B."/>
            <person name="Miyauchi S."/>
            <person name="Viragh M."/>
            <person name="Kuo A."/>
            <person name="Thoen E."/>
            <person name="Andreopoulos B."/>
            <person name="Lu D."/>
            <person name="Skrede I."/>
            <person name="Drula E."/>
            <person name="Henrissat B."/>
            <person name="Morin E."/>
            <person name="Kohler A."/>
            <person name="Barry K."/>
            <person name="LaButti K."/>
            <person name="Morin E."/>
            <person name="Salamov A."/>
            <person name="Lipzen A."/>
            <person name="Mereny Z."/>
            <person name="Hegedus B."/>
            <person name="Baldrian P."/>
            <person name="Stursova M."/>
            <person name="Weitz H."/>
            <person name="Taylor A."/>
            <person name="Grigoriev I.V."/>
            <person name="Nagy L.G."/>
            <person name="Martin F."/>
            <person name="Kauserud H."/>
        </authorList>
    </citation>
    <scope>NUCLEOTIDE SEQUENCE</scope>
    <source>
        <strain evidence="7">CBHHK188m</strain>
    </source>
</reference>
<feature type="compositionally biased region" description="Pro residues" evidence="6">
    <location>
        <begin position="1"/>
        <end position="11"/>
    </location>
</feature>
<comment type="caution">
    <text evidence="7">The sequence shown here is derived from an EMBL/GenBank/DDBJ whole genome shotgun (WGS) entry which is preliminary data.</text>
</comment>
<keyword evidence="3" id="KW-0106">Calcium</keyword>
<dbReference type="GO" id="GO:0005886">
    <property type="term" value="C:plasma membrane"/>
    <property type="evidence" value="ECO:0007669"/>
    <property type="project" value="TreeGrafter"/>
</dbReference>
<evidence type="ECO:0000313" key="7">
    <source>
        <dbReference type="EMBL" id="KAJ7720663.1"/>
    </source>
</evidence>
<evidence type="ECO:0000256" key="2">
    <source>
        <dbReference type="ARBA" id="ARBA00022737"/>
    </source>
</evidence>
<keyword evidence="5" id="KW-0111">Calcium/phospholipid-binding</keyword>
<dbReference type="AlphaFoldDB" id="A0AAD7MJW7"/>
<dbReference type="PROSITE" id="PS51897">
    <property type="entry name" value="ANNEXIN_2"/>
    <property type="match status" value="2"/>
</dbReference>
<dbReference type="SMART" id="SM00335">
    <property type="entry name" value="ANX"/>
    <property type="match status" value="2"/>
</dbReference>
<keyword evidence="4" id="KW-0041">Annexin</keyword>
<dbReference type="Gene3D" id="1.10.220.10">
    <property type="entry name" value="Annexin"/>
    <property type="match status" value="2"/>
</dbReference>
<keyword evidence="2" id="KW-0677">Repeat</keyword>
<dbReference type="SUPFAM" id="SSF47874">
    <property type="entry name" value="Annexin"/>
    <property type="match status" value="1"/>
</dbReference>
<dbReference type="GO" id="GO:0012506">
    <property type="term" value="C:vesicle membrane"/>
    <property type="evidence" value="ECO:0007669"/>
    <property type="project" value="TreeGrafter"/>
</dbReference>
<evidence type="ECO:0000256" key="5">
    <source>
        <dbReference type="ARBA" id="ARBA00023302"/>
    </source>
</evidence>
<protein>
    <recommendedName>
        <fullName evidence="9">Annexin</fullName>
    </recommendedName>
</protein>
<proteinExistence type="inferred from homology"/>
<dbReference type="GO" id="GO:0001786">
    <property type="term" value="F:phosphatidylserine binding"/>
    <property type="evidence" value="ECO:0007669"/>
    <property type="project" value="TreeGrafter"/>
</dbReference>
<comment type="similarity">
    <text evidence="1">Belongs to the annexin family.</text>
</comment>
<dbReference type="InterPro" id="IPR001464">
    <property type="entry name" value="Annexin"/>
</dbReference>
<dbReference type="FunFam" id="1.10.220.10:FF:000002">
    <property type="entry name" value="Annexin"/>
    <property type="match status" value="1"/>
</dbReference>
<dbReference type="EMBL" id="JARJLG010000276">
    <property type="protein sequence ID" value="KAJ7720663.1"/>
    <property type="molecule type" value="Genomic_DNA"/>
</dbReference>
<evidence type="ECO:0000256" key="3">
    <source>
        <dbReference type="ARBA" id="ARBA00022837"/>
    </source>
</evidence>
<keyword evidence="8" id="KW-1185">Reference proteome</keyword>
<evidence type="ECO:0000313" key="8">
    <source>
        <dbReference type="Proteomes" id="UP001215280"/>
    </source>
</evidence>